<name>A0ABY7T526_9SPHI</name>
<dbReference type="RefSeq" id="WP_273629753.1">
    <property type="nucleotide sequence ID" value="NZ_CP117167.1"/>
</dbReference>
<evidence type="ECO:0000313" key="1">
    <source>
        <dbReference type="EMBL" id="WCT11564.1"/>
    </source>
</evidence>
<organism evidence="1 2">
    <name type="scientific">Mucilaginibacter jinjuensis</name>
    <dbReference type="NCBI Taxonomy" id="1176721"/>
    <lineage>
        <taxon>Bacteria</taxon>
        <taxon>Pseudomonadati</taxon>
        <taxon>Bacteroidota</taxon>
        <taxon>Sphingobacteriia</taxon>
        <taxon>Sphingobacteriales</taxon>
        <taxon>Sphingobacteriaceae</taxon>
        <taxon>Mucilaginibacter</taxon>
    </lineage>
</organism>
<keyword evidence="2" id="KW-1185">Reference proteome</keyword>
<dbReference type="EMBL" id="CP117167">
    <property type="protein sequence ID" value="WCT11564.1"/>
    <property type="molecule type" value="Genomic_DNA"/>
</dbReference>
<dbReference type="Proteomes" id="UP001216139">
    <property type="component" value="Chromosome"/>
</dbReference>
<protein>
    <submittedName>
        <fullName evidence="1">Uncharacterized protein</fullName>
    </submittedName>
</protein>
<proteinExistence type="predicted"/>
<reference evidence="1 2" key="1">
    <citation type="submission" date="2023-02" db="EMBL/GenBank/DDBJ databases">
        <title>Genome sequence of Mucilaginibacter jinjuensis strain KACC 16571.</title>
        <authorList>
            <person name="Kim S."/>
            <person name="Heo J."/>
            <person name="Kwon S.-W."/>
        </authorList>
    </citation>
    <scope>NUCLEOTIDE SEQUENCE [LARGE SCALE GENOMIC DNA]</scope>
    <source>
        <strain evidence="1 2">KACC 16571</strain>
    </source>
</reference>
<evidence type="ECO:0000313" key="2">
    <source>
        <dbReference type="Proteomes" id="UP001216139"/>
    </source>
</evidence>
<gene>
    <name evidence="1" type="ORF">PQO05_22755</name>
</gene>
<accession>A0ABY7T526</accession>
<sequence>MIEDNWIAMTRFWVKNRTLISMCQIASPAANWLRKDLVLDKFRTELSAALGKMTELNLSLQIKRKRIHLSPNLAVVPSISATEMFHLCMLYNNEATFPYSANGNFSRNFDIRSHFAVSILQRTKDAGWFGNNGHAGSTTGAIAEIGHGMRILPELKRKRLEDLKKNVLLVPVTEFVIL</sequence>